<reference evidence="1 2" key="1">
    <citation type="submission" date="2020-04" db="EMBL/GenBank/DDBJ databases">
        <authorList>
            <person name="Hitch T.C.A."/>
            <person name="Wylensek D."/>
            <person name="Clavel T."/>
        </authorList>
    </citation>
    <scope>NUCLEOTIDE SEQUENCE [LARGE SCALE GENOMIC DNA]</scope>
    <source>
        <strain evidence="1 2">PG-130-P53-12</strain>
    </source>
</reference>
<name>A0A848B5E8_9FIRM</name>
<organism evidence="1 2">
    <name type="scientific">Selenomonas bovis</name>
    <dbReference type="NCBI Taxonomy" id="416586"/>
    <lineage>
        <taxon>Bacteria</taxon>
        <taxon>Bacillati</taxon>
        <taxon>Bacillota</taxon>
        <taxon>Negativicutes</taxon>
        <taxon>Selenomonadales</taxon>
        <taxon>Selenomonadaceae</taxon>
        <taxon>Selenomonas</taxon>
    </lineage>
</organism>
<dbReference type="Pfam" id="PF20074">
    <property type="entry name" value="DUF6470"/>
    <property type="match status" value="1"/>
</dbReference>
<protein>
    <submittedName>
        <fullName evidence="1">Uncharacterized protein</fullName>
    </submittedName>
</protein>
<sequence length="189" mass="21125">MRTTQPMIGIHTRLGQLEAHATPARLSTENRQARSNKGWTQCRVDIDSYPSRHSYGYDSHGDFAKEHGQQGLSDVQQATSGHTAEAWQIIDNAARPGTNMIHQHYASQITDFINKGKNRHIVAAHIPAPTITVHQSELTGTIDPGDVTEHVDTDAFAQTHFTPGQVETYLKQKGSVHQWVTEDRYDIYA</sequence>
<dbReference type="EMBL" id="JABAFA010000009">
    <property type="protein sequence ID" value="NMD98716.1"/>
    <property type="molecule type" value="Genomic_DNA"/>
</dbReference>
<comment type="caution">
    <text evidence="1">The sequence shown here is derived from an EMBL/GenBank/DDBJ whole genome shotgun (WGS) entry which is preliminary data.</text>
</comment>
<keyword evidence="2" id="KW-1185">Reference proteome</keyword>
<evidence type="ECO:0000313" key="1">
    <source>
        <dbReference type="EMBL" id="NMD98716.1"/>
    </source>
</evidence>
<dbReference type="InterPro" id="IPR045527">
    <property type="entry name" value="DUF6470"/>
</dbReference>
<dbReference type="Proteomes" id="UP000543804">
    <property type="component" value="Unassembled WGS sequence"/>
</dbReference>
<dbReference type="AlphaFoldDB" id="A0A848B5E8"/>
<gene>
    <name evidence="1" type="ORF">HF878_04350</name>
</gene>
<evidence type="ECO:0000313" key="2">
    <source>
        <dbReference type="Proteomes" id="UP000543804"/>
    </source>
</evidence>
<proteinExistence type="predicted"/>
<accession>A0A848B5E8</accession>